<dbReference type="SUPFAM" id="SSF51366">
    <property type="entry name" value="Ribulose-phoshate binding barrel"/>
    <property type="match status" value="1"/>
</dbReference>
<dbReference type="Pfam" id="PF00290">
    <property type="entry name" value="Trp_syntA"/>
    <property type="match status" value="1"/>
</dbReference>
<dbReference type="CDD" id="cd04724">
    <property type="entry name" value="Tryptophan_synthase_alpha"/>
    <property type="match status" value="1"/>
</dbReference>
<comment type="pathway">
    <text evidence="1 8">Amino-acid biosynthesis; L-tryptophan biosynthesis; L-tryptophan from chorismate: step 5/5.</text>
</comment>
<dbReference type="RefSeq" id="WP_138988393.1">
    <property type="nucleotide sequence ID" value="NZ_CP043869.1"/>
</dbReference>
<evidence type="ECO:0000256" key="7">
    <source>
        <dbReference type="ARBA" id="ARBA00049047"/>
    </source>
</evidence>
<keyword evidence="11" id="KW-1185">Reference proteome</keyword>
<dbReference type="KEGG" id="ncu:F0U83_07070"/>
<dbReference type="PROSITE" id="PS00167">
    <property type="entry name" value="TRP_SYNTHASE_ALPHA"/>
    <property type="match status" value="1"/>
</dbReference>
<comment type="similarity">
    <text evidence="8 9">Belongs to the TrpA family.</text>
</comment>
<keyword evidence="3 8" id="KW-0028">Amino-acid biosynthesis</keyword>
<dbReference type="PANTHER" id="PTHR43406:SF1">
    <property type="entry name" value="TRYPTOPHAN SYNTHASE ALPHA CHAIN, CHLOROPLASTIC"/>
    <property type="match status" value="1"/>
</dbReference>
<dbReference type="InterPro" id="IPR018204">
    <property type="entry name" value="Trp_synthase_alpha_AS"/>
</dbReference>
<dbReference type="UniPathway" id="UPA00035">
    <property type="reaction ID" value="UER00044"/>
</dbReference>
<comment type="catalytic activity">
    <reaction evidence="7 8">
        <text>(1S,2R)-1-C-(indol-3-yl)glycerol 3-phosphate + L-serine = D-glyceraldehyde 3-phosphate + L-tryptophan + H2O</text>
        <dbReference type="Rhea" id="RHEA:10532"/>
        <dbReference type="ChEBI" id="CHEBI:15377"/>
        <dbReference type="ChEBI" id="CHEBI:33384"/>
        <dbReference type="ChEBI" id="CHEBI:57912"/>
        <dbReference type="ChEBI" id="CHEBI:58866"/>
        <dbReference type="ChEBI" id="CHEBI:59776"/>
        <dbReference type="EC" id="4.2.1.20"/>
    </reaction>
</comment>
<protein>
    <recommendedName>
        <fullName evidence="8">Tryptophan synthase alpha chain</fullName>
        <ecNumber evidence="8">4.2.1.20</ecNumber>
    </recommendedName>
</protein>
<dbReference type="NCBIfam" id="TIGR00262">
    <property type="entry name" value="trpA"/>
    <property type="match status" value="1"/>
</dbReference>
<comment type="function">
    <text evidence="8">The alpha subunit is responsible for the aldol cleavage of indoleglycerol phosphate to indole and glyceraldehyde 3-phosphate.</text>
</comment>
<keyword evidence="5 8" id="KW-0057">Aromatic amino acid biosynthesis</keyword>
<evidence type="ECO:0000256" key="9">
    <source>
        <dbReference type="RuleBase" id="RU003662"/>
    </source>
</evidence>
<organism evidence="10 11">
    <name type="scientific">Neptunomonas concharum</name>
    <dbReference type="NCBI Taxonomy" id="1031538"/>
    <lineage>
        <taxon>Bacteria</taxon>
        <taxon>Pseudomonadati</taxon>
        <taxon>Pseudomonadota</taxon>
        <taxon>Gammaproteobacteria</taxon>
        <taxon>Oceanospirillales</taxon>
        <taxon>Oceanospirillaceae</taxon>
        <taxon>Neptunomonas</taxon>
    </lineage>
</organism>
<evidence type="ECO:0000256" key="4">
    <source>
        <dbReference type="ARBA" id="ARBA00022822"/>
    </source>
</evidence>
<accession>A0A5P1RA56</accession>
<dbReference type="InterPro" id="IPR002028">
    <property type="entry name" value="Trp_synthase_suA"/>
</dbReference>
<dbReference type="Gene3D" id="3.20.20.70">
    <property type="entry name" value="Aldolase class I"/>
    <property type="match status" value="1"/>
</dbReference>
<dbReference type="GO" id="GO:0005829">
    <property type="term" value="C:cytosol"/>
    <property type="evidence" value="ECO:0007669"/>
    <property type="project" value="TreeGrafter"/>
</dbReference>
<dbReference type="HAMAP" id="MF_00131">
    <property type="entry name" value="Trp_synth_alpha"/>
    <property type="match status" value="1"/>
</dbReference>
<keyword evidence="6 8" id="KW-0456">Lyase</keyword>
<feature type="active site" description="Proton acceptor" evidence="8">
    <location>
        <position position="60"/>
    </location>
</feature>
<dbReference type="InterPro" id="IPR011060">
    <property type="entry name" value="RibuloseP-bd_barrel"/>
</dbReference>
<dbReference type="EC" id="4.2.1.20" evidence="8"/>
<sequence>MKQLTSFIQRKRESQPILLMTHVVYGYPTIPESLEIMEMLLKEGVELLEVQFPFSDPVADGPVITEACHVALEQKVTLNQCIEDISVLASTYPESRVLLMSYLNPLIQIGFDHLAEKLSPSISGMIIPDLPIDHKALATPLNDKEIPIIWIVTPGMEPSRIQKIADQAAGMLYCVSRAGVTGQTNSPIDSLESYLNSIRALTQLPLAVGFGISTREDIAMLENKADVAIVGSALLRAFHAGGIQQVKRSLLELKGSNA</sequence>
<dbReference type="InterPro" id="IPR013785">
    <property type="entry name" value="Aldolase_TIM"/>
</dbReference>
<feature type="active site" description="Proton acceptor" evidence="8">
    <location>
        <position position="49"/>
    </location>
</feature>
<evidence type="ECO:0000256" key="8">
    <source>
        <dbReference type="HAMAP-Rule" id="MF_00131"/>
    </source>
</evidence>
<gene>
    <name evidence="8 10" type="primary">trpA</name>
    <name evidence="10" type="ORF">F0U83_07070</name>
</gene>
<evidence type="ECO:0000256" key="1">
    <source>
        <dbReference type="ARBA" id="ARBA00004733"/>
    </source>
</evidence>
<evidence type="ECO:0000256" key="6">
    <source>
        <dbReference type="ARBA" id="ARBA00023239"/>
    </source>
</evidence>
<dbReference type="GO" id="GO:0004834">
    <property type="term" value="F:tryptophan synthase activity"/>
    <property type="evidence" value="ECO:0007669"/>
    <property type="project" value="UniProtKB-UniRule"/>
</dbReference>
<evidence type="ECO:0000256" key="2">
    <source>
        <dbReference type="ARBA" id="ARBA00011270"/>
    </source>
</evidence>
<reference evidence="10 11" key="1">
    <citation type="journal article" date="2019" name="Biochem. Eng. J.">
        <title>Metabolic engineering of the marine bacteria Neptunomonas concharum for the production of acetoin and meso-2,3-butanediol from acetate.</title>
        <authorList>
            <person name="Li W."/>
            <person name="Pu N."/>
            <person name="Liu C.-X."/>
            <person name="Yuan Q.-P."/>
            <person name="Li Z.-J."/>
        </authorList>
    </citation>
    <scope>NUCLEOTIDE SEQUENCE [LARGE SCALE GENOMIC DNA]</scope>
    <source>
        <strain evidence="10 11">JCM17730</strain>
    </source>
</reference>
<keyword evidence="4 8" id="KW-0822">Tryptophan biosynthesis</keyword>
<dbReference type="PANTHER" id="PTHR43406">
    <property type="entry name" value="TRYPTOPHAN SYNTHASE, ALPHA CHAIN"/>
    <property type="match status" value="1"/>
</dbReference>
<proteinExistence type="inferred from homology"/>
<evidence type="ECO:0000313" key="11">
    <source>
        <dbReference type="Proteomes" id="UP000324760"/>
    </source>
</evidence>
<dbReference type="EMBL" id="CP043869">
    <property type="protein sequence ID" value="QEQ96487.1"/>
    <property type="molecule type" value="Genomic_DNA"/>
</dbReference>
<dbReference type="AlphaFoldDB" id="A0A5P1RA56"/>
<evidence type="ECO:0000256" key="5">
    <source>
        <dbReference type="ARBA" id="ARBA00023141"/>
    </source>
</evidence>
<comment type="subunit">
    <text evidence="2 8">Tetramer of two alpha and two beta chains.</text>
</comment>
<evidence type="ECO:0000256" key="3">
    <source>
        <dbReference type="ARBA" id="ARBA00022605"/>
    </source>
</evidence>
<dbReference type="Proteomes" id="UP000324760">
    <property type="component" value="Chromosome"/>
</dbReference>
<name>A0A5P1RA56_9GAMM</name>
<evidence type="ECO:0000313" key="10">
    <source>
        <dbReference type="EMBL" id="QEQ96487.1"/>
    </source>
</evidence>
<dbReference type="OrthoDB" id="9804578at2"/>